<evidence type="ECO:0000313" key="1">
    <source>
        <dbReference type="EMBL" id="MEM5424532.1"/>
    </source>
</evidence>
<dbReference type="EMBL" id="JAYMRV010000008">
    <property type="protein sequence ID" value="MEM5424532.1"/>
    <property type="molecule type" value="Genomic_DNA"/>
</dbReference>
<dbReference type="Proteomes" id="UP001489897">
    <property type="component" value="Unassembled WGS sequence"/>
</dbReference>
<dbReference type="RefSeq" id="WP_342948811.1">
    <property type="nucleotide sequence ID" value="NZ_JAYMRV010000008.1"/>
</dbReference>
<proteinExistence type="predicted"/>
<gene>
    <name evidence="1" type="ORF">VSR73_26145</name>
</gene>
<organism evidence="1 2">
    <name type="scientific">Paraburkholderia ferrariae</name>
    <dbReference type="NCBI Taxonomy" id="386056"/>
    <lineage>
        <taxon>Bacteria</taxon>
        <taxon>Pseudomonadati</taxon>
        <taxon>Pseudomonadota</taxon>
        <taxon>Betaproteobacteria</taxon>
        <taxon>Burkholderiales</taxon>
        <taxon>Burkholderiaceae</taxon>
        <taxon>Paraburkholderia</taxon>
    </lineage>
</organism>
<sequence>MNIDVSIYNYWPRAIYDVAVNGQYAGGAYMAYHPGGAGGSTVCCVKVKPGPISIDYSLGGPEGAPRLGERIHATAVLRELPGDSRVLTVHVYPNETAVAEASKEYVDERPGPEEKTQ</sequence>
<evidence type="ECO:0000313" key="2">
    <source>
        <dbReference type="Proteomes" id="UP001489897"/>
    </source>
</evidence>
<name>A0ABU9RY74_9BURK</name>
<keyword evidence="2" id="KW-1185">Reference proteome</keyword>
<accession>A0ABU9RY74</accession>
<protein>
    <recommendedName>
        <fullName evidence="3">DUF3304 domain-containing protein</fullName>
    </recommendedName>
</protein>
<comment type="caution">
    <text evidence="1">The sequence shown here is derived from an EMBL/GenBank/DDBJ whole genome shotgun (WGS) entry which is preliminary data.</text>
</comment>
<reference evidence="1 2" key="1">
    <citation type="submission" date="2024-01" db="EMBL/GenBank/DDBJ databases">
        <title>The diversity of rhizobia nodulating Mimosa spp. in eleven states of Brazil covering several biomes is determined by host plant, location, and edaphic factors.</title>
        <authorList>
            <person name="Rouws L."/>
            <person name="Barauna A."/>
            <person name="Beukes C."/>
            <person name="De Faria S.M."/>
            <person name="Gross E."/>
            <person name="Dos Reis Junior F.B."/>
            <person name="Simon M."/>
            <person name="Maluk M."/>
            <person name="Odee D.W."/>
            <person name="Kenicer G."/>
            <person name="Young J.P.W."/>
            <person name="Reis V.M."/>
            <person name="Zilli J."/>
            <person name="James E.K."/>
        </authorList>
    </citation>
    <scope>NUCLEOTIDE SEQUENCE [LARGE SCALE GENOMIC DNA]</scope>
    <source>
        <strain evidence="1 2">JPY167</strain>
    </source>
</reference>
<evidence type="ECO:0008006" key="3">
    <source>
        <dbReference type="Google" id="ProtNLM"/>
    </source>
</evidence>